<feature type="chain" id="PRO_5046939182" description="Opacity protein" evidence="1">
    <location>
        <begin position="23"/>
        <end position="200"/>
    </location>
</feature>
<protein>
    <recommendedName>
        <fullName evidence="4">Opacity protein</fullName>
    </recommendedName>
</protein>
<organism evidence="2 3">
    <name type="scientific">Alcanivorax quisquiliarum</name>
    <dbReference type="NCBI Taxonomy" id="2933565"/>
    <lineage>
        <taxon>Bacteria</taxon>
        <taxon>Pseudomonadati</taxon>
        <taxon>Pseudomonadota</taxon>
        <taxon>Gammaproteobacteria</taxon>
        <taxon>Oceanospirillales</taxon>
        <taxon>Alcanivoracaceae</taxon>
        <taxon>Alcanivorax</taxon>
    </lineage>
</organism>
<name>A0ABT0E354_9GAMM</name>
<evidence type="ECO:0000313" key="2">
    <source>
        <dbReference type="EMBL" id="MCK0536257.1"/>
    </source>
</evidence>
<evidence type="ECO:0000256" key="1">
    <source>
        <dbReference type="SAM" id="SignalP"/>
    </source>
</evidence>
<accession>A0ABT0E354</accession>
<dbReference type="Proteomes" id="UP001165524">
    <property type="component" value="Unassembled WGS sequence"/>
</dbReference>
<evidence type="ECO:0008006" key="4">
    <source>
        <dbReference type="Google" id="ProtNLM"/>
    </source>
</evidence>
<dbReference type="RefSeq" id="WP_246947310.1">
    <property type="nucleotide sequence ID" value="NZ_JALKII010000001.1"/>
</dbReference>
<proteinExistence type="predicted"/>
<keyword evidence="3" id="KW-1185">Reference proteome</keyword>
<dbReference type="EMBL" id="JALKII010000001">
    <property type="protein sequence ID" value="MCK0536257.1"/>
    <property type="molecule type" value="Genomic_DNA"/>
</dbReference>
<gene>
    <name evidence="2" type="ORF">MU846_00855</name>
</gene>
<evidence type="ECO:0000313" key="3">
    <source>
        <dbReference type="Proteomes" id="UP001165524"/>
    </source>
</evidence>
<comment type="caution">
    <text evidence="2">The sequence shown here is derived from an EMBL/GenBank/DDBJ whole genome shotgun (WGS) entry which is preliminary data.</text>
</comment>
<keyword evidence="1" id="KW-0732">Signal</keyword>
<dbReference type="InterPro" id="IPR011250">
    <property type="entry name" value="OMP/PagP_B-barrel"/>
</dbReference>
<dbReference type="Gene3D" id="2.40.160.20">
    <property type="match status" value="1"/>
</dbReference>
<feature type="signal peptide" evidence="1">
    <location>
        <begin position="1"/>
        <end position="22"/>
    </location>
</feature>
<reference evidence="2" key="1">
    <citation type="submission" date="2022-04" db="EMBL/GenBank/DDBJ databases">
        <title>Alcanivorax sp. CY1518 draft genome sequence.</title>
        <authorList>
            <person name="Zhao G."/>
            <person name="An M."/>
        </authorList>
    </citation>
    <scope>NUCLEOTIDE SEQUENCE</scope>
    <source>
        <strain evidence="2">CY1518</strain>
    </source>
</reference>
<sequence>MKKFAATTLCMALAGTAGHAIADEMFAGATLGQSSNNMHKSRALDAQLGNPDLDGVIHRNSTWGARIGQRAGQMRYYLGYDRVSSERRAYKLRQQTLLASADALIPVGMHETALFAGVTGGIVRLSQESSGFHSHSDNGWAAGVQAGVLQNVGDKVSLEVGYRYLRTTVDTRLQPRGDVRAGRISLRSSGQAYLGANYRF</sequence>
<dbReference type="SUPFAM" id="SSF56925">
    <property type="entry name" value="OMPA-like"/>
    <property type="match status" value="1"/>
</dbReference>